<protein>
    <submittedName>
        <fullName evidence="6">RNA methyltransferase</fullName>
    </submittedName>
</protein>
<feature type="domain" description="tRNA/rRNA methyltransferase SpoU type" evidence="5">
    <location>
        <begin position="2"/>
        <end position="151"/>
    </location>
</feature>
<keyword evidence="2 6" id="KW-0489">Methyltransferase</keyword>
<accession>A0A849P592</accession>
<evidence type="ECO:0000259" key="5">
    <source>
        <dbReference type="Pfam" id="PF00588"/>
    </source>
</evidence>
<evidence type="ECO:0000256" key="2">
    <source>
        <dbReference type="ARBA" id="ARBA00022603"/>
    </source>
</evidence>
<evidence type="ECO:0000256" key="3">
    <source>
        <dbReference type="ARBA" id="ARBA00022679"/>
    </source>
</evidence>
<dbReference type="AlphaFoldDB" id="A0A849P592"/>
<dbReference type="GO" id="GO:0002128">
    <property type="term" value="P:tRNA nucleoside ribose methylation"/>
    <property type="evidence" value="ECO:0007669"/>
    <property type="project" value="TreeGrafter"/>
</dbReference>
<dbReference type="InterPro" id="IPR001537">
    <property type="entry name" value="SpoU_MeTrfase"/>
</dbReference>
<evidence type="ECO:0000256" key="1">
    <source>
        <dbReference type="ARBA" id="ARBA00007228"/>
    </source>
</evidence>
<dbReference type="PANTHER" id="PTHR42786:SF2">
    <property type="entry name" value="TRNA (CYTIDINE_URIDINE-2'-O-)-METHYLTRANSFERASE TRMJ"/>
    <property type="match status" value="1"/>
</dbReference>
<evidence type="ECO:0000256" key="4">
    <source>
        <dbReference type="ARBA" id="ARBA00022691"/>
    </source>
</evidence>
<dbReference type="GO" id="GO:0003723">
    <property type="term" value="F:RNA binding"/>
    <property type="evidence" value="ECO:0007669"/>
    <property type="project" value="InterPro"/>
</dbReference>
<reference evidence="6 7" key="1">
    <citation type="submission" date="2020-05" db="EMBL/GenBank/DDBJ databases">
        <authorList>
            <person name="Niu N."/>
        </authorList>
    </citation>
    <scope>NUCLEOTIDE SEQUENCE [LARGE SCALE GENOMIC DNA]</scope>
    <source>
        <strain evidence="6 7">3340-03</strain>
    </source>
</reference>
<dbReference type="Gene3D" id="1.10.8.590">
    <property type="match status" value="1"/>
</dbReference>
<comment type="caution">
    <text evidence="6">The sequence shown here is derived from an EMBL/GenBank/DDBJ whole genome shotgun (WGS) entry which is preliminary data.</text>
</comment>
<dbReference type="Pfam" id="PF00588">
    <property type="entry name" value="SpoU_methylase"/>
    <property type="match status" value="1"/>
</dbReference>
<evidence type="ECO:0000313" key="7">
    <source>
        <dbReference type="Proteomes" id="UP000537862"/>
    </source>
</evidence>
<dbReference type="Gene3D" id="3.40.1280.10">
    <property type="match status" value="1"/>
</dbReference>
<dbReference type="InterPro" id="IPR029028">
    <property type="entry name" value="Alpha/beta_knot_MTases"/>
</dbReference>
<organism evidence="6 7">
    <name type="scientific">Pelistega suis</name>
    <dbReference type="NCBI Taxonomy" id="1631957"/>
    <lineage>
        <taxon>Bacteria</taxon>
        <taxon>Pseudomonadati</taxon>
        <taxon>Pseudomonadota</taxon>
        <taxon>Betaproteobacteria</taxon>
        <taxon>Burkholderiales</taxon>
        <taxon>Alcaligenaceae</taxon>
        <taxon>Pelistega</taxon>
    </lineage>
</organism>
<keyword evidence="7" id="KW-1185">Reference proteome</keyword>
<dbReference type="PANTHER" id="PTHR42786">
    <property type="entry name" value="TRNA/RRNA METHYLTRANSFERASE"/>
    <property type="match status" value="1"/>
</dbReference>
<dbReference type="InterPro" id="IPR004384">
    <property type="entry name" value="RNA_MeTrfase_TrmJ/LasT"/>
</dbReference>
<dbReference type="SUPFAM" id="SSF75217">
    <property type="entry name" value="alpha/beta knot"/>
    <property type="match status" value="1"/>
</dbReference>
<evidence type="ECO:0000313" key="6">
    <source>
        <dbReference type="EMBL" id="NOL51791.1"/>
    </source>
</evidence>
<gene>
    <name evidence="6" type="ORF">HKX39_06355</name>
</gene>
<sequence length="235" mass="26054">MVGTSHPGNVGSAARAIKTMGFAELVLAAPQKENLTTHPEAIALASGAVDILEKAIITESLEQALAPITLSFALTARERDMGPPVVDIRQAAHEASHHLCLGHDTRTAIILGPERIGLDNNQISLCHRICHIPANPAYSSLNVAQALQLAAWELRYAYQLIQPAQIQETPTHYAPQEKVEALIQHWEQALIHIDFLNPAHPKKLMPRMRHWFNRSQLTQEETDMMRGVCTQILKK</sequence>
<dbReference type="CDD" id="cd18093">
    <property type="entry name" value="SpoU-like_TrmJ"/>
    <property type="match status" value="1"/>
</dbReference>
<comment type="similarity">
    <text evidence="1">Belongs to the class IV-like SAM-binding methyltransferase superfamily. RNA methyltransferase TrmH family.</text>
</comment>
<dbReference type="PIRSF" id="PIRSF004808">
    <property type="entry name" value="LasT"/>
    <property type="match status" value="1"/>
</dbReference>
<dbReference type="Proteomes" id="UP000537862">
    <property type="component" value="Unassembled WGS sequence"/>
</dbReference>
<proteinExistence type="inferred from homology"/>
<keyword evidence="3 6" id="KW-0808">Transferase</keyword>
<keyword evidence="4" id="KW-0949">S-adenosyl-L-methionine</keyword>
<dbReference type="EMBL" id="JABGBN010000004">
    <property type="protein sequence ID" value="NOL51791.1"/>
    <property type="molecule type" value="Genomic_DNA"/>
</dbReference>
<dbReference type="GO" id="GO:0008173">
    <property type="term" value="F:RNA methyltransferase activity"/>
    <property type="evidence" value="ECO:0007669"/>
    <property type="project" value="InterPro"/>
</dbReference>
<dbReference type="GO" id="GO:0005829">
    <property type="term" value="C:cytosol"/>
    <property type="evidence" value="ECO:0007669"/>
    <property type="project" value="TreeGrafter"/>
</dbReference>
<dbReference type="InterPro" id="IPR029026">
    <property type="entry name" value="tRNA_m1G_MTases_N"/>
</dbReference>
<name>A0A849P592_9BURK</name>